<keyword evidence="2 5" id="KW-0812">Transmembrane</keyword>
<evidence type="ECO:0000256" key="4">
    <source>
        <dbReference type="ARBA" id="ARBA00023136"/>
    </source>
</evidence>
<proteinExistence type="predicted"/>
<feature type="transmembrane region" description="Helical" evidence="5">
    <location>
        <begin position="108"/>
        <end position="129"/>
    </location>
</feature>
<evidence type="ECO:0000256" key="5">
    <source>
        <dbReference type="SAM" id="Phobius"/>
    </source>
</evidence>
<accession>A0ABT9P1U8</accession>
<dbReference type="InterPro" id="IPR049453">
    <property type="entry name" value="Memb_transporter_dom"/>
</dbReference>
<feature type="domain" description="Integral membrane bound transporter" evidence="6">
    <location>
        <begin position="45"/>
        <end position="166"/>
    </location>
</feature>
<keyword evidence="4 5" id="KW-0472">Membrane</keyword>
<evidence type="ECO:0000313" key="8">
    <source>
        <dbReference type="Proteomes" id="UP001235712"/>
    </source>
</evidence>
<evidence type="ECO:0000259" key="6">
    <source>
        <dbReference type="Pfam" id="PF13515"/>
    </source>
</evidence>
<evidence type="ECO:0000313" key="7">
    <source>
        <dbReference type="EMBL" id="MDP9826654.1"/>
    </source>
</evidence>
<gene>
    <name evidence="7" type="ORF">J2S57_002403</name>
</gene>
<dbReference type="Proteomes" id="UP001235712">
    <property type="component" value="Unassembled WGS sequence"/>
</dbReference>
<feature type="transmembrane region" description="Helical" evidence="5">
    <location>
        <begin position="30"/>
        <end position="49"/>
    </location>
</feature>
<sequence>MIHPSGSAVRDRFAQVRGSGVRAALLRVRLNAFAIWQCGIAAAVAWLVAENLLGHPRPFFAPIAAVVCLGLSNNQRLRRMGELALGVSIGVGIAEILVNQLGNGWWQITLVVLIGMSIAQLVGGGALMTTQSAVQGIFLAALPQTPGGGLYRWEDALIGGTVALLVVAFLPADPGRFVRREAQDLIRELAAISSESAAVLRSGDSQRADAVLDRARATQDDIQSWTDALRGGEEISRISPLRRRHMPELLRYRRGLVGLDRATRNLRVAVRRIAAALDTGQEMPMPLADVFDHLAEILHMLEGEVGTAPERMVSTTALATLAARLDPEQLGAQSLSANVVVAQVRSVVVDLLGATGMDEQQARTLLPG</sequence>
<comment type="subcellular location">
    <subcellularLocation>
        <location evidence="1">Membrane</location>
        <topology evidence="1">Multi-pass membrane protein</topology>
    </subcellularLocation>
</comment>
<protein>
    <submittedName>
        <fullName evidence="7">Uncharacterized membrane protein YgaE (UPF0421/DUF939 family)</fullName>
    </submittedName>
</protein>
<dbReference type="RefSeq" id="WP_307241682.1">
    <property type="nucleotide sequence ID" value="NZ_JAUSQZ010000001.1"/>
</dbReference>
<keyword evidence="8" id="KW-1185">Reference proteome</keyword>
<feature type="transmembrane region" description="Helical" evidence="5">
    <location>
        <begin position="150"/>
        <end position="170"/>
    </location>
</feature>
<comment type="caution">
    <text evidence="7">The sequence shown here is derived from an EMBL/GenBank/DDBJ whole genome shotgun (WGS) entry which is preliminary data.</text>
</comment>
<evidence type="ECO:0000256" key="1">
    <source>
        <dbReference type="ARBA" id="ARBA00004141"/>
    </source>
</evidence>
<reference evidence="7 8" key="1">
    <citation type="submission" date="2023-07" db="EMBL/GenBank/DDBJ databases">
        <title>Sequencing the genomes of 1000 actinobacteria strains.</title>
        <authorList>
            <person name="Klenk H.-P."/>
        </authorList>
    </citation>
    <scope>NUCLEOTIDE SEQUENCE [LARGE SCALE GENOMIC DNA]</scope>
    <source>
        <strain evidence="7 8">DSM 44388</strain>
    </source>
</reference>
<organism evidence="7 8">
    <name type="scientific">Kineosporia succinea</name>
    <dbReference type="NCBI Taxonomy" id="84632"/>
    <lineage>
        <taxon>Bacteria</taxon>
        <taxon>Bacillati</taxon>
        <taxon>Actinomycetota</taxon>
        <taxon>Actinomycetes</taxon>
        <taxon>Kineosporiales</taxon>
        <taxon>Kineosporiaceae</taxon>
        <taxon>Kineosporia</taxon>
    </lineage>
</organism>
<dbReference type="EMBL" id="JAUSQZ010000001">
    <property type="protein sequence ID" value="MDP9826654.1"/>
    <property type="molecule type" value="Genomic_DNA"/>
</dbReference>
<evidence type="ECO:0000256" key="3">
    <source>
        <dbReference type="ARBA" id="ARBA00022989"/>
    </source>
</evidence>
<name>A0ABT9P1U8_9ACTN</name>
<evidence type="ECO:0000256" key="2">
    <source>
        <dbReference type="ARBA" id="ARBA00022692"/>
    </source>
</evidence>
<dbReference type="Pfam" id="PF13515">
    <property type="entry name" value="FUSC_2"/>
    <property type="match status" value="1"/>
</dbReference>
<keyword evidence="3 5" id="KW-1133">Transmembrane helix</keyword>